<dbReference type="SUPFAM" id="SSF52540">
    <property type="entry name" value="P-loop containing nucleoside triphosphate hydrolases"/>
    <property type="match status" value="1"/>
</dbReference>
<keyword evidence="6" id="KW-0347">Helicase</keyword>
<dbReference type="PANTHER" id="PTHR47957:SF3">
    <property type="entry name" value="ATP-DEPENDENT HELICASE HRQ1"/>
    <property type="match status" value="1"/>
</dbReference>
<keyword evidence="7" id="KW-1185">Reference proteome</keyword>
<evidence type="ECO:0000256" key="2">
    <source>
        <dbReference type="ARBA" id="ARBA00022840"/>
    </source>
</evidence>
<keyword evidence="2" id="KW-0067">ATP-binding</keyword>
<dbReference type="InterPro" id="IPR001650">
    <property type="entry name" value="Helicase_C-like"/>
</dbReference>
<evidence type="ECO:0000259" key="4">
    <source>
        <dbReference type="PROSITE" id="PS51192"/>
    </source>
</evidence>
<feature type="domain" description="Helicase C-terminal" evidence="5">
    <location>
        <begin position="294"/>
        <end position="446"/>
    </location>
</feature>
<keyword evidence="6" id="KW-0378">Hydrolase</keyword>
<dbReference type="SMART" id="SM00490">
    <property type="entry name" value="HELICc"/>
    <property type="match status" value="1"/>
</dbReference>
<evidence type="ECO:0000313" key="7">
    <source>
        <dbReference type="Proteomes" id="UP001501495"/>
    </source>
</evidence>
<evidence type="ECO:0000259" key="5">
    <source>
        <dbReference type="PROSITE" id="PS51194"/>
    </source>
</evidence>
<dbReference type="CDD" id="cd18797">
    <property type="entry name" value="SF2_C_Hrq"/>
    <property type="match status" value="1"/>
</dbReference>
<dbReference type="EMBL" id="BAAAZH010000020">
    <property type="protein sequence ID" value="GAA4122284.1"/>
    <property type="molecule type" value="Genomic_DNA"/>
</dbReference>
<protein>
    <submittedName>
        <fullName evidence="6">DEAD/DEAH box helicase</fullName>
    </submittedName>
</protein>
<sequence>MTTRSPAAPPGELLERLAARPGRAERLTHVERLDAREARTAPWPTWVAPDVTAAFAARGITELWVHQAAAADHARRGEHVVLATGTASGKSLGYQLPALTAIREGRGPRGQRGAGVLYLAPTKALAHDQAGALEALGLDVRITTCDGDSSREQRDWAREHGEYVLTNPDMLHRSILPRHDRWAGFLRTLRVVVIDEAHHYRGVFGAHVAQVLRRLRRVAALYGADPVFVLASATMADPDRTAERLLGMPARAVVDDGSPRGPLTLGLWEPPFTEHHGENGAPVRRSANAEAADLLTDAVLDGARALAFVRSRRAAEQVAATTADILAEVDPALAGRIAAYRGGYLPEERREIEAALRSGRLRALATTSALELGIDVHGLDTVVLAGFPGTRAALWQRIGRAGRDGASATAVLVARDDPLDTYLVRHPEALLDRPVEATVFDPANPHVLGPHLCAAAQEAPLTRADLPLFGPTAGEVVERLVELGLLRKRPRGWFWTHPGRAADLADLRSASGSTVQLLEAGTGRVVGTVDGGSADATVHEGAVYVHRGETWVVEELDLTEHVAVMRSAEVDHSTSARSVTDIRIVAEHRSRDWGPVRLAFGEVDVSTQVVSYLVRDQRSAEVIAEEPLDLPVRTLRTAAVWWTVPEETLEQAGLAQIDLAGAAHAAEHCSIGLLPLIATCDRWDIGGVSTVLHPDTGHLTVFVHDGHPGGAGFAERGFTAAHAWLTATREAIEACGCTEGCPSCVQSPKCGNQNNPLDKAGALALLDLVLAAASPDTPEPADRAGPTGSDGPTGHE</sequence>
<name>A0ABP7XQ44_9ACTN</name>
<feature type="region of interest" description="Disordered" evidence="3">
    <location>
        <begin position="774"/>
        <end position="796"/>
    </location>
</feature>
<reference evidence="7" key="1">
    <citation type="journal article" date="2019" name="Int. J. Syst. Evol. Microbiol.">
        <title>The Global Catalogue of Microorganisms (GCM) 10K type strain sequencing project: providing services to taxonomists for standard genome sequencing and annotation.</title>
        <authorList>
            <consortium name="The Broad Institute Genomics Platform"/>
            <consortium name="The Broad Institute Genome Sequencing Center for Infectious Disease"/>
            <person name="Wu L."/>
            <person name="Ma J."/>
        </authorList>
    </citation>
    <scope>NUCLEOTIDE SEQUENCE [LARGE SCALE GENOMIC DNA]</scope>
    <source>
        <strain evidence="7">JCM 16703</strain>
    </source>
</reference>
<dbReference type="PROSITE" id="PS51194">
    <property type="entry name" value="HELICASE_CTER"/>
    <property type="match status" value="1"/>
</dbReference>
<dbReference type="Gene3D" id="3.40.50.300">
    <property type="entry name" value="P-loop containing nucleotide triphosphate hydrolases"/>
    <property type="match status" value="2"/>
</dbReference>
<keyword evidence="1" id="KW-0547">Nucleotide-binding</keyword>
<dbReference type="RefSeq" id="WP_344734067.1">
    <property type="nucleotide sequence ID" value="NZ_BAAAZH010000020.1"/>
</dbReference>
<dbReference type="InterPro" id="IPR027417">
    <property type="entry name" value="P-loop_NTPase"/>
</dbReference>
<dbReference type="CDD" id="cd17923">
    <property type="entry name" value="DEXHc_Hrq1-like"/>
    <property type="match status" value="1"/>
</dbReference>
<dbReference type="Proteomes" id="UP001501495">
    <property type="component" value="Unassembled WGS sequence"/>
</dbReference>
<gene>
    <name evidence="6" type="ORF">GCM10022215_28000</name>
</gene>
<dbReference type="Pfam" id="PF09369">
    <property type="entry name" value="MZB"/>
    <property type="match status" value="1"/>
</dbReference>
<dbReference type="Pfam" id="PF22982">
    <property type="entry name" value="WHD_HRQ1"/>
    <property type="match status" value="1"/>
</dbReference>
<dbReference type="SMART" id="SM00487">
    <property type="entry name" value="DEXDc"/>
    <property type="match status" value="1"/>
</dbReference>
<feature type="domain" description="Helicase ATP-binding" evidence="4">
    <location>
        <begin position="71"/>
        <end position="253"/>
    </location>
</feature>
<evidence type="ECO:0000256" key="1">
    <source>
        <dbReference type="ARBA" id="ARBA00022741"/>
    </source>
</evidence>
<organism evidence="6 7">
    <name type="scientific">Nocardioides fonticola</name>
    <dbReference type="NCBI Taxonomy" id="450363"/>
    <lineage>
        <taxon>Bacteria</taxon>
        <taxon>Bacillati</taxon>
        <taxon>Actinomycetota</taxon>
        <taxon>Actinomycetes</taxon>
        <taxon>Propionibacteriales</taxon>
        <taxon>Nocardioidaceae</taxon>
        <taxon>Nocardioides</taxon>
    </lineage>
</organism>
<dbReference type="InterPro" id="IPR022307">
    <property type="entry name" value="Helicase_put_actinobac"/>
</dbReference>
<accession>A0ABP7XQ44</accession>
<dbReference type="InterPro" id="IPR055227">
    <property type="entry name" value="HRQ1_WHD"/>
</dbReference>
<dbReference type="Pfam" id="PF00271">
    <property type="entry name" value="Helicase_C"/>
    <property type="match status" value="1"/>
</dbReference>
<comment type="caution">
    <text evidence="6">The sequence shown here is derived from an EMBL/GenBank/DDBJ whole genome shotgun (WGS) entry which is preliminary data.</text>
</comment>
<dbReference type="NCBIfam" id="TIGR03817">
    <property type="entry name" value="DECH_helic"/>
    <property type="match status" value="1"/>
</dbReference>
<dbReference type="PANTHER" id="PTHR47957">
    <property type="entry name" value="ATP-DEPENDENT HELICASE HRQ1"/>
    <property type="match status" value="1"/>
</dbReference>
<dbReference type="InterPro" id="IPR014001">
    <property type="entry name" value="Helicase_ATP-bd"/>
</dbReference>
<evidence type="ECO:0000313" key="6">
    <source>
        <dbReference type="EMBL" id="GAA4122284.1"/>
    </source>
</evidence>
<dbReference type="InterPro" id="IPR018973">
    <property type="entry name" value="MZB"/>
</dbReference>
<evidence type="ECO:0000256" key="3">
    <source>
        <dbReference type="SAM" id="MobiDB-lite"/>
    </source>
</evidence>
<dbReference type="Pfam" id="PF00270">
    <property type="entry name" value="DEAD"/>
    <property type="match status" value="1"/>
</dbReference>
<dbReference type="InterPro" id="IPR011545">
    <property type="entry name" value="DEAD/DEAH_box_helicase_dom"/>
</dbReference>
<dbReference type="PROSITE" id="PS51192">
    <property type="entry name" value="HELICASE_ATP_BIND_1"/>
    <property type="match status" value="1"/>
</dbReference>
<dbReference type="GO" id="GO:0004386">
    <property type="term" value="F:helicase activity"/>
    <property type="evidence" value="ECO:0007669"/>
    <property type="project" value="UniProtKB-KW"/>
</dbReference>
<proteinExistence type="predicted"/>